<evidence type="ECO:0000313" key="4">
    <source>
        <dbReference type="Proteomes" id="UP001160130"/>
    </source>
</evidence>
<sequence>MDRKLLAHAWVVATLLAVIGLLAGVVAAVVLSGREPARYTAEATLAMLPSQQVPVTQAPGFWEVLSRGQATRSASIVLNDRHWLGIAAGAAGVPESELEFEAGAISDTTLITMRMKATTAAAAEAALNKVLSDALVPAAGAAGPFRLEVVSSPDGSAQSSAPGRTQMFGALGLAGLLVGGGAGVLVSRWAQRPRRRHAADGAAVGGRRNDLGEKDIESAVSQTPTL</sequence>
<protein>
    <recommendedName>
        <fullName evidence="5">Capsular polysaccharide biosynthesis protein</fullName>
    </recommendedName>
</protein>
<reference evidence="3 4" key="1">
    <citation type="submission" date="2023-04" db="EMBL/GenBank/DDBJ databases">
        <title>Forest soil microbial communities from Buena Vista Peninsula, Colon Province, Panama.</title>
        <authorList>
            <person name="Bouskill N."/>
        </authorList>
    </citation>
    <scope>NUCLEOTIDE SEQUENCE [LARGE SCALE GENOMIC DNA]</scope>
    <source>
        <strain evidence="3 4">AC80</strain>
    </source>
</reference>
<feature type="transmembrane region" description="Helical" evidence="2">
    <location>
        <begin position="167"/>
        <end position="186"/>
    </location>
</feature>
<feature type="compositionally biased region" description="Basic and acidic residues" evidence="1">
    <location>
        <begin position="207"/>
        <end position="217"/>
    </location>
</feature>
<evidence type="ECO:0008006" key="5">
    <source>
        <dbReference type="Google" id="ProtNLM"/>
    </source>
</evidence>
<organism evidence="3 4">
    <name type="scientific">Mycolicibacterium frederiksbergense</name>
    <dbReference type="NCBI Taxonomy" id="117567"/>
    <lineage>
        <taxon>Bacteria</taxon>
        <taxon>Bacillati</taxon>
        <taxon>Actinomycetota</taxon>
        <taxon>Actinomycetes</taxon>
        <taxon>Mycobacteriales</taxon>
        <taxon>Mycobacteriaceae</taxon>
        <taxon>Mycolicibacterium</taxon>
    </lineage>
</organism>
<feature type="region of interest" description="Disordered" evidence="1">
    <location>
        <begin position="196"/>
        <end position="226"/>
    </location>
</feature>
<keyword evidence="2" id="KW-0812">Transmembrane</keyword>
<dbReference type="Proteomes" id="UP001160130">
    <property type="component" value="Unassembled WGS sequence"/>
</dbReference>
<keyword evidence="4" id="KW-1185">Reference proteome</keyword>
<dbReference type="EMBL" id="JARXVE010000005">
    <property type="protein sequence ID" value="MDH6196791.1"/>
    <property type="molecule type" value="Genomic_DNA"/>
</dbReference>
<gene>
    <name evidence="3" type="ORF">M2272_003444</name>
</gene>
<accession>A0ABT6L1G5</accession>
<comment type="caution">
    <text evidence="3">The sequence shown here is derived from an EMBL/GenBank/DDBJ whole genome shotgun (WGS) entry which is preliminary data.</text>
</comment>
<keyword evidence="2" id="KW-1133">Transmembrane helix</keyword>
<name>A0ABT6L1G5_9MYCO</name>
<proteinExistence type="predicted"/>
<evidence type="ECO:0000313" key="3">
    <source>
        <dbReference type="EMBL" id="MDH6196791.1"/>
    </source>
</evidence>
<dbReference type="RefSeq" id="WP_280833395.1">
    <property type="nucleotide sequence ID" value="NZ_JARXVE010000005.1"/>
</dbReference>
<evidence type="ECO:0000256" key="1">
    <source>
        <dbReference type="SAM" id="MobiDB-lite"/>
    </source>
</evidence>
<evidence type="ECO:0000256" key="2">
    <source>
        <dbReference type="SAM" id="Phobius"/>
    </source>
</evidence>
<keyword evidence="2" id="KW-0472">Membrane</keyword>